<organism evidence="1 2">
    <name type="scientific">Stentor coeruleus</name>
    <dbReference type="NCBI Taxonomy" id="5963"/>
    <lineage>
        <taxon>Eukaryota</taxon>
        <taxon>Sar</taxon>
        <taxon>Alveolata</taxon>
        <taxon>Ciliophora</taxon>
        <taxon>Postciliodesmatophora</taxon>
        <taxon>Heterotrichea</taxon>
        <taxon>Heterotrichida</taxon>
        <taxon>Stentoridae</taxon>
        <taxon>Stentor</taxon>
    </lineage>
</organism>
<dbReference type="AlphaFoldDB" id="A0A1R2C7I5"/>
<reference evidence="1 2" key="1">
    <citation type="submission" date="2016-11" db="EMBL/GenBank/DDBJ databases">
        <title>The macronuclear genome of Stentor coeruleus: a giant cell with tiny introns.</title>
        <authorList>
            <person name="Slabodnick M."/>
            <person name="Ruby J.G."/>
            <person name="Reiff S.B."/>
            <person name="Swart E.C."/>
            <person name="Gosai S."/>
            <person name="Prabakaran S."/>
            <person name="Witkowska E."/>
            <person name="Larue G.E."/>
            <person name="Fisher S."/>
            <person name="Freeman R.M."/>
            <person name="Gunawardena J."/>
            <person name="Chu W."/>
            <person name="Stover N.A."/>
            <person name="Gregory B.D."/>
            <person name="Nowacki M."/>
            <person name="Derisi J."/>
            <person name="Roy S.W."/>
            <person name="Marshall W.F."/>
            <person name="Sood P."/>
        </authorList>
    </citation>
    <scope>NUCLEOTIDE SEQUENCE [LARGE SCALE GENOMIC DNA]</scope>
    <source>
        <strain evidence="1">WM001</strain>
    </source>
</reference>
<gene>
    <name evidence="1" type="ORF">SteCoe_13806</name>
</gene>
<dbReference type="EMBL" id="MPUH01000252">
    <property type="protein sequence ID" value="OMJ84973.1"/>
    <property type="molecule type" value="Genomic_DNA"/>
</dbReference>
<dbReference type="Proteomes" id="UP000187209">
    <property type="component" value="Unassembled WGS sequence"/>
</dbReference>
<keyword evidence="2" id="KW-1185">Reference proteome</keyword>
<proteinExistence type="predicted"/>
<protein>
    <submittedName>
        <fullName evidence="1">Uncharacterized protein</fullName>
    </submittedName>
</protein>
<name>A0A1R2C7I5_9CILI</name>
<sequence length="99" mass="11230">MDVKLAIEKTLSAPDKKGTSSDSFQLFVKDIVKSEVRIVFKSLSEDGVQAGKKDIDKSRRKIAKKIIQGDKGRNRMDPASIDKIKAYVKSYLIQKFVRR</sequence>
<accession>A0A1R2C7I5</accession>
<evidence type="ECO:0000313" key="1">
    <source>
        <dbReference type="EMBL" id="OMJ84973.1"/>
    </source>
</evidence>
<evidence type="ECO:0000313" key="2">
    <source>
        <dbReference type="Proteomes" id="UP000187209"/>
    </source>
</evidence>
<dbReference type="OrthoDB" id="319343at2759"/>
<comment type="caution">
    <text evidence="1">The sequence shown here is derived from an EMBL/GenBank/DDBJ whole genome shotgun (WGS) entry which is preliminary data.</text>
</comment>